<evidence type="ECO:0000256" key="2">
    <source>
        <dbReference type="ARBA" id="ARBA00022692"/>
    </source>
</evidence>
<dbReference type="AlphaFoldDB" id="A0A7W6BU52"/>
<dbReference type="SUPFAM" id="SSF161084">
    <property type="entry name" value="MAPEG domain-like"/>
    <property type="match status" value="1"/>
</dbReference>
<gene>
    <name evidence="6" type="ORF">GGR05_002500</name>
</gene>
<protein>
    <submittedName>
        <fullName evidence="6">Putative MAPEG superfamily protein</fullName>
    </submittedName>
</protein>
<evidence type="ECO:0000256" key="4">
    <source>
        <dbReference type="ARBA" id="ARBA00023136"/>
    </source>
</evidence>
<name>A0A7W6BU52_9HYPH</name>
<dbReference type="PANTHER" id="PTHR35371">
    <property type="entry name" value="INNER MEMBRANE PROTEIN"/>
    <property type="match status" value="1"/>
</dbReference>
<dbReference type="InterPro" id="IPR023352">
    <property type="entry name" value="MAPEG-like_dom_sf"/>
</dbReference>
<comment type="subcellular location">
    <subcellularLocation>
        <location evidence="1">Membrane</location>
    </subcellularLocation>
</comment>
<reference evidence="6 7" key="1">
    <citation type="submission" date="2020-08" db="EMBL/GenBank/DDBJ databases">
        <title>Genomic Encyclopedia of Type Strains, Phase IV (KMG-IV): sequencing the most valuable type-strain genomes for metagenomic binning, comparative biology and taxonomic classification.</title>
        <authorList>
            <person name="Goeker M."/>
        </authorList>
    </citation>
    <scope>NUCLEOTIDE SEQUENCE [LARGE SCALE GENOMIC DNA]</scope>
    <source>
        <strain evidence="6 7">DSM 25024</strain>
    </source>
</reference>
<evidence type="ECO:0000313" key="7">
    <source>
        <dbReference type="Proteomes" id="UP000531216"/>
    </source>
</evidence>
<keyword evidence="2 5" id="KW-0812">Transmembrane</keyword>
<dbReference type="OrthoDB" id="7743618at2"/>
<keyword evidence="7" id="KW-1185">Reference proteome</keyword>
<dbReference type="EMBL" id="JACIDO010000004">
    <property type="protein sequence ID" value="MBB3936350.1"/>
    <property type="molecule type" value="Genomic_DNA"/>
</dbReference>
<dbReference type="Gene3D" id="1.20.120.550">
    <property type="entry name" value="Membrane associated eicosanoid/glutathione metabolism-like domain"/>
    <property type="match status" value="1"/>
</dbReference>
<evidence type="ECO:0000256" key="5">
    <source>
        <dbReference type="SAM" id="Phobius"/>
    </source>
</evidence>
<dbReference type="GO" id="GO:0016020">
    <property type="term" value="C:membrane"/>
    <property type="evidence" value="ECO:0007669"/>
    <property type="project" value="UniProtKB-SubCell"/>
</dbReference>
<evidence type="ECO:0000313" key="6">
    <source>
        <dbReference type="EMBL" id="MBB3936350.1"/>
    </source>
</evidence>
<dbReference type="Proteomes" id="UP000531216">
    <property type="component" value="Unassembled WGS sequence"/>
</dbReference>
<evidence type="ECO:0000256" key="3">
    <source>
        <dbReference type="ARBA" id="ARBA00022989"/>
    </source>
</evidence>
<comment type="caution">
    <text evidence="6">The sequence shown here is derived from an EMBL/GenBank/DDBJ whole genome shotgun (WGS) entry which is preliminary data.</text>
</comment>
<dbReference type="Pfam" id="PF01124">
    <property type="entry name" value="MAPEG"/>
    <property type="match status" value="1"/>
</dbReference>
<proteinExistence type="predicted"/>
<feature type="transmembrane region" description="Helical" evidence="5">
    <location>
        <begin position="111"/>
        <end position="129"/>
    </location>
</feature>
<feature type="transmembrane region" description="Helical" evidence="5">
    <location>
        <begin position="6"/>
        <end position="24"/>
    </location>
</feature>
<dbReference type="RefSeq" id="WP_090965178.1">
    <property type="nucleotide sequence ID" value="NZ_CP181348.1"/>
</dbReference>
<organism evidence="6 7">
    <name type="scientific">Aureimonas phyllosphaerae</name>
    <dbReference type="NCBI Taxonomy" id="1166078"/>
    <lineage>
        <taxon>Bacteria</taxon>
        <taxon>Pseudomonadati</taxon>
        <taxon>Pseudomonadota</taxon>
        <taxon>Alphaproteobacteria</taxon>
        <taxon>Hyphomicrobiales</taxon>
        <taxon>Aurantimonadaceae</taxon>
        <taxon>Aureimonas</taxon>
    </lineage>
</organism>
<keyword evidence="3 5" id="KW-1133">Transmembrane helix</keyword>
<dbReference type="InterPro" id="IPR001129">
    <property type="entry name" value="Membr-assoc_MAPEG"/>
</dbReference>
<accession>A0A7W6BU52</accession>
<keyword evidence="4 5" id="KW-0472">Membrane</keyword>
<dbReference type="PANTHER" id="PTHR35371:SF1">
    <property type="entry name" value="BLR7753 PROTEIN"/>
    <property type="match status" value="1"/>
</dbReference>
<sequence length="132" mass="14514">MTSLPLELTLLGWSVVLLVVQIMLQGHFVTRERGRDWNAGPRDGEAKPLGTMAGRATRNLANFQETYPAFVALALGLALSGRTGGIGEWGAGLWFVARIAYVPLYLKGVPYVRSLVWVLSMLGLLLMLIRFL</sequence>
<evidence type="ECO:0000256" key="1">
    <source>
        <dbReference type="ARBA" id="ARBA00004370"/>
    </source>
</evidence>